<gene>
    <name evidence="1" type="ORF">Nepgr_013157</name>
</gene>
<evidence type="ECO:0000313" key="2">
    <source>
        <dbReference type="Proteomes" id="UP001279734"/>
    </source>
</evidence>
<dbReference type="EMBL" id="BSYO01000011">
    <property type="protein sequence ID" value="GMH11316.1"/>
    <property type="molecule type" value="Genomic_DNA"/>
</dbReference>
<accession>A0AAD3SIF8</accession>
<evidence type="ECO:0000313" key="1">
    <source>
        <dbReference type="EMBL" id="GMH11316.1"/>
    </source>
</evidence>
<reference evidence="1" key="1">
    <citation type="submission" date="2023-05" db="EMBL/GenBank/DDBJ databases">
        <title>Nepenthes gracilis genome sequencing.</title>
        <authorList>
            <person name="Fukushima K."/>
        </authorList>
    </citation>
    <scope>NUCLEOTIDE SEQUENCE</scope>
    <source>
        <strain evidence="1">SING2019-196</strain>
    </source>
</reference>
<protein>
    <submittedName>
        <fullName evidence="1">Uncharacterized protein</fullName>
    </submittedName>
</protein>
<dbReference type="AlphaFoldDB" id="A0AAD3SIF8"/>
<dbReference type="PROSITE" id="PS51257">
    <property type="entry name" value="PROKAR_LIPOPROTEIN"/>
    <property type="match status" value="1"/>
</dbReference>
<name>A0AAD3SIF8_NEPGR</name>
<comment type="caution">
    <text evidence="1">The sequence shown here is derived from an EMBL/GenBank/DDBJ whole genome shotgun (WGS) entry which is preliminary data.</text>
</comment>
<dbReference type="Proteomes" id="UP001279734">
    <property type="component" value="Unassembled WGS sequence"/>
</dbReference>
<organism evidence="1 2">
    <name type="scientific">Nepenthes gracilis</name>
    <name type="common">Slender pitcher plant</name>
    <dbReference type="NCBI Taxonomy" id="150966"/>
    <lineage>
        <taxon>Eukaryota</taxon>
        <taxon>Viridiplantae</taxon>
        <taxon>Streptophyta</taxon>
        <taxon>Embryophyta</taxon>
        <taxon>Tracheophyta</taxon>
        <taxon>Spermatophyta</taxon>
        <taxon>Magnoliopsida</taxon>
        <taxon>eudicotyledons</taxon>
        <taxon>Gunneridae</taxon>
        <taxon>Pentapetalae</taxon>
        <taxon>Caryophyllales</taxon>
        <taxon>Nepenthaceae</taxon>
        <taxon>Nepenthes</taxon>
    </lineage>
</organism>
<proteinExistence type="predicted"/>
<sequence>MSRHAPKSCAETTDKSHLSVSLVFGSCCSLFYQSHSSSNLVTISQLLQTVPTGSPQPWSVHDSIFRLIGISGTQALSFCRSSMDCNCSCLVLQGKVT</sequence>
<keyword evidence="2" id="KW-1185">Reference proteome</keyword>